<dbReference type="Proteomes" id="UP000799324">
    <property type="component" value="Unassembled WGS sequence"/>
</dbReference>
<dbReference type="AlphaFoldDB" id="A0A6A6TFD0"/>
<keyword evidence="2" id="KW-1185">Reference proteome</keyword>
<accession>A0A6A6TFD0</accession>
<organism evidence="1 2">
    <name type="scientific">Lophiostoma macrostomum CBS 122681</name>
    <dbReference type="NCBI Taxonomy" id="1314788"/>
    <lineage>
        <taxon>Eukaryota</taxon>
        <taxon>Fungi</taxon>
        <taxon>Dikarya</taxon>
        <taxon>Ascomycota</taxon>
        <taxon>Pezizomycotina</taxon>
        <taxon>Dothideomycetes</taxon>
        <taxon>Pleosporomycetidae</taxon>
        <taxon>Pleosporales</taxon>
        <taxon>Lophiostomataceae</taxon>
        <taxon>Lophiostoma</taxon>
    </lineage>
</organism>
<proteinExistence type="predicted"/>
<evidence type="ECO:0000313" key="1">
    <source>
        <dbReference type="EMBL" id="KAF2658136.1"/>
    </source>
</evidence>
<protein>
    <submittedName>
        <fullName evidence="1">Uncharacterized protein</fullName>
    </submittedName>
</protein>
<sequence length="225" mass="24954">MASSEAWNSKRRLQSALSAGHTVQAIRPSRLSGAAFRSELTIDTIFADFTPWGILAPSMLGRRDRAVIVGCFTGCNILSQRDLDVSFLLIIQGCDDEYGTCQPELFASFVSRLGEEYRMLLKAMRHARCDDASGAAIRKHRQQVGKAPHHRTWRVCNEDLNLNRLLGAPKEFRGEAGNVILYACSDYRQHGSRIPWISSAIIAAIARRRACTANSTEGVGGRFRV</sequence>
<evidence type="ECO:0000313" key="2">
    <source>
        <dbReference type="Proteomes" id="UP000799324"/>
    </source>
</evidence>
<name>A0A6A6TFD0_9PLEO</name>
<reference evidence="1" key="1">
    <citation type="journal article" date="2020" name="Stud. Mycol.">
        <title>101 Dothideomycetes genomes: a test case for predicting lifestyles and emergence of pathogens.</title>
        <authorList>
            <person name="Haridas S."/>
            <person name="Albert R."/>
            <person name="Binder M."/>
            <person name="Bloem J."/>
            <person name="Labutti K."/>
            <person name="Salamov A."/>
            <person name="Andreopoulos B."/>
            <person name="Baker S."/>
            <person name="Barry K."/>
            <person name="Bills G."/>
            <person name="Bluhm B."/>
            <person name="Cannon C."/>
            <person name="Castanera R."/>
            <person name="Culley D."/>
            <person name="Daum C."/>
            <person name="Ezra D."/>
            <person name="Gonzalez J."/>
            <person name="Henrissat B."/>
            <person name="Kuo A."/>
            <person name="Liang C."/>
            <person name="Lipzen A."/>
            <person name="Lutzoni F."/>
            <person name="Magnuson J."/>
            <person name="Mondo S."/>
            <person name="Nolan M."/>
            <person name="Ohm R."/>
            <person name="Pangilinan J."/>
            <person name="Park H.-J."/>
            <person name="Ramirez L."/>
            <person name="Alfaro M."/>
            <person name="Sun H."/>
            <person name="Tritt A."/>
            <person name="Yoshinaga Y."/>
            <person name="Zwiers L.-H."/>
            <person name="Turgeon B."/>
            <person name="Goodwin S."/>
            <person name="Spatafora J."/>
            <person name="Crous P."/>
            <person name="Grigoriev I."/>
        </authorList>
    </citation>
    <scope>NUCLEOTIDE SEQUENCE</scope>
    <source>
        <strain evidence="1">CBS 122681</strain>
    </source>
</reference>
<gene>
    <name evidence="1" type="ORF">K491DRAFT_297598</name>
</gene>
<dbReference type="EMBL" id="MU004318">
    <property type="protein sequence ID" value="KAF2658136.1"/>
    <property type="molecule type" value="Genomic_DNA"/>
</dbReference>